<dbReference type="Gene3D" id="3.10.450.50">
    <property type="match status" value="1"/>
</dbReference>
<evidence type="ECO:0000313" key="2">
    <source>
        <dbReference type="EMBL" id="QTH19888.1"/>
    </source>
</evidence>
<gene>
    <name evidence="2" type="ORF">HRJ34_16120</name>
</gene>
<sequence length="141" mass="15565">MECDRLAITNQLARFARTVDSRDWGAVGEVFADDVSFDYGDGREQSGIAAMRAQFRVFLGGCGPSQHLIGSIAIELDGDAAISRAYVQARHQGRGDKADRIFDTHGDYVDRWARTPAGWRIVRRDARWSMHVGDPSVLAPG</sequence>
<evidence type="ECO:0000313" key="3">
    <source>
        <dbReference type="Proteomes" id="UP000664914"/>
    </source>
</evidence>
<dbReference type="Proteomes" id="UP000664914">
    <property type="component" value="Chromosome"/>
</dbReference>
<evidence type="ECO:0000259" key="1">
    <source>
        <dbReference type="Pfam" id="PF13577"/>
    </source>
</evidence>
<proteinExistence type="predicted"/>
<name>A0A975HC44_9SPHN</name>
<reference evidence="2" key="2">
    <citation type="submission" date="2021-04" db="EMBL/GenBank/DDBJ databases">
        <title>Isolation and genomic analysis of the ibuprofen-degrading bacterium Sphingomonas strain MPO218.</title>
        <authorList>
            <person name="Aulestia M."/>
            <person name="Flores A."/>
            <person name="Mangas E.L."/>
            <person name="Perez-Pulido A.J."/>
            <person name="Santero E."/>
            <person name="Camacho E.M."/>
        </authorList>
    </citation>
    <scope>NUCLEOTIDE SEQUENCE</scope>
    <source>
        <strain evidence="2">MPO218</strain>
    </source>
</reference>
<dbReference type="EMBL" id="CP059319">
    <property type="protein sequence ID" value="QTH19888.1"/>
    <property type="molecule type" value="Genomic_DNA"/>
</dbReference>
<dbReference type="SUPFAM" id="SSF54427">
    <property type="entry name" value="NTF2-like"/>
    <property type="match status" value="1"/>
</dbReference>
<dbReference type="AlphaFoldDB" id="A0A975HC44"/>
<dbReference type="InterPro" id="IPR037401">
    <property type="entry name" value="SnoaL-like"/>
</dbReference>
<feature type="domain" description="SnoaL-like" evidence="1">
    <location>
        <begin position="4"/>
        <end position="125"/>
    </location>
</feature>
<dbReference type="InterPro" id="IPR032710">
    <property type="entry name" value="NTF2-like_dom_sf"/>
</dbReference>
<dbReference type="CDD" id="cd00531">
    <property type="entry name" value="NTF2_like"/>
    <property type="match status" value="1"/>
</dbReference>
<accession>A0A975HC44</accession>
<dbReference type="RefSeq" id="WP_030092459.1">
    <property type="nucleotide sequence ID" value="NZ_CP059319.1"/>
</dbReference>
<organism evidence="2 3">
    <name type="scientific">Rhizorhabdus wittichii</name>
    <dbReference type="NCBI Taxonomy" id="160791"/>
    <lineage>
        <taxon>Bacteria</taxon>
        <taxon>Pseudomonadati</taxon>
        <taxon>Pseudomonadota</taxon>
        <taxon>Alphaproteobacteria</taxon>
        <taxon>Sphingomonadales</taxon>
        <taxon>Sphingomonadaceae</taxon>
        <taxon>Rhizorhabdus</taxon>
    </lineage>
</organism>
<reference evidence="2" key="1">
    <citation type="submission" date="2020-07" db="EMBL/GenBank/DDBJ databases">
        <authorList>
            <person name="Camacho E."/>
        </authorList>
    </citation>
    <scope>NUCLEOTIDE SEQUENCE</scope>
    <source>
        <strain evidence="2">MPO218</strain>
    </source>
</reference>
<protein>
    <submittedName>
        <fullName evidence="2">Nuclear transport factor 2 family protein</fullName>
    </submittedName>
</protein>
<dbReference type="Pfam" id="PF13577">
    <property type="entry name" value="SnoaL_4"/>
    <property type="match status" value="1"/>
</dbReference>